<dbReference type="Proteomes" id="UP000275408">
    <property type="component" value="Unassembled WGS sequence"/>
</dbReference>
<organism evidence="1 2">
    <name type="scientific">Pocillopora damicornis</name>
    <name type="common">Cauliflower coral</name>
    <name type="synonym">Millepora damicornis</name>
    <dbReference type="NCBI Taxonomy" id="46731"/>
    <lineage>
        <taxon>Eukaryota</taxon>
        <taxon>Metazoa</taxon>
        <taxon>Cnidaria</taxon>
        <taxon>Anthozoa</taxon>
        <taxon>Hexacorallia</taxon>
        <taxon>Scleractinia</taxon>
        <taxon>Astrocoeniina</taxon>
        <taxon>Pocilloporidae</taxon>
        <taxon>Pocillopora</taxon>
    </lineage>
</organism>
<proteinExistence type="predicted"/>
<reference evidence="1 2" key="1">
    <citation type="journal article" date="2018" name="Sci. Rep.">
        <title>Comparative analysis of the Pocillopora damicornis genome highlights role of immune system in coral evolution.</title>
        <authorList>
            <person name="Cunning R."/>
            <person name="Bay R.A."/>
            <person name="Gillette P."/>
            <person name="Baker A.C."/>
            <person name="Traylor-Knowles N."/>
        </authorList>
    </citation>
    <scope>NUCLEOTIDE SEQUENCE [LARGE SCALE GENOMIC DNA]</scope>
    <source>
        <strain evidence="1">RSMAS</strain>
        <tissue evidence="1">Whole animal</tissue>
    </source>
</reference>
<evidence type="ECO:0000313" key="1">
    <source>
        <dbReference type="EMBL" id="RMX39115.1"/>
    </source>
</evidence>
<name>A0A3M6TCJ3_POCDA</name>
<dbReference type="AlphaFoldDB" id="A0A3M6TCJ3"/>
<dbReference type="EMBL" id="RCHS01003872">
    <property type="protein sequence ID" value="RMX39115.1"/>
    <property type="molecule type" value="Genomic_DNA"/>
</dbReference>
<sequence length="353" mass="39203">GPPIKAEDSSALRRFSILLTGCKNTLKEIGYLSKVENPDTLKMLVNRLPYGLKLKWHDVTDKITETEEREITIEDIDNFVTSKAHAATHAIFGNVTKDNPVPSGRTKFRNKSPPKASNFAIDAGSQQESHTPVNGNNQNCLLCNALHWLSHCDKFKKKSLRDRFNFVRSKNIVASLVAISTPNTPPSCIQRIMDQLLISLPEPAEPSSERITGEVISQLILGKLDQWGLDISHSQGQGYNGALNMSSQDRRIQGLISQKNLKILYTQKSAMELLGLVPSTTVACTNFSFSPWAIAYICTVLYNRTMSFLSEPVFGHIRTPSELDFEATPQIPKPPRSVASVELSQFKFSKTTG</sequence>
<comment type="caution">
    <text evidence="1">The sequence shown here is derived from an EMBL/GenBank/DDBJ whole genome shotgun (WGS) entry which is preliminary data.</text>
</comment>
<keyword evidence="2" id="KW-1185">Reference proteome</keyword>
<feature type="non-terminal residue" evidence="1">
    <location>
        <position position="1"/>
    </location>
</feature>
<dbReference type="PANTHER" id="PTHR47331">
    <property type="entry name" value="PHD-TYPE DOMAIN-CONTAINING PROTEIN"/>
    <property type="match status" value="1"/>
</dbReference>
<evidence type="ECO:0000313" key="2">
    <source>
        <dbReference type="Proteomes" id="UP000275408"/>
    </source>
</evidence>
<gene>
    <name evidence="1" type="ORF">pdam_00024402</name>
</gene>
<protein>
    <submittedName>
        <fullName evidence="1">Uncharacterized protein</fullName>
    </submittedName>
</protein>
<accession>A0A3M6TCJ3</accession>